<evidence type="ECO:0000313" key="1">
    <source>
        <dbReference type="EMBL" id="TVZ00214.1"/>
    </source>
</evidence>
<dbReference type="SUPFAM" id="SSF55961">
    <property type="entry name" value="Bet v1-like"/>
    <property type="match status" value="1"/>
</dbReference>
<dbReference type="Pfam" id="PF10604">
    <property type="entry name" value="Polyketide_cyc2"/>
    <property type="match status" value="1"/>
</dbReference>
<protein>
    <submittedName>
        <fullName evidence="1">Polyketide cyclase</fullName>
    </submittedName>
</protein>
<dbReference type="Proteomes" id="UP000460272">
    <property type="component" value="Unassembled WGS sequence"/>
</dbReference>
<name>A0A6P2BMH2_9ACTN</name>
<dbReference type="CDD" id="cd08862">
    <property type="entry name" value="SRPBCC_Smu440-like"/>
    <property type="match status" value="1"/>
</dbReference>
<organism evidence="1 2">
    <name type="scientific">Trebonia kvetii</name>
    <dbReference type="NCBI Taxonomy" id="2480626"/>
    <lineage>
        <taxon>Bacteria</taxon>
        <taxon>Bacillati</taxon>
        <taxon>Actinomycetota</taxon>
        <taxon>Actinomycetes</taxon>
        <taxon>Streptosporangiales</taxon>
        <taxon>Treboniaceae</taxon>
        <taxon>Trebonia</taxon>
    </lineage>
</organism>
<dbReference type="OrthoDB" id="191189at2"/>
<keyword evidence="2" id="KW-1185">Reference proteome</keyword>
<dbReference type="AlphaFoldDB" id="A0A6P2BMH2"/>
<dbReference type="Gene3D" id="3.30.530.20">
    <property type="match status" value="1"/>
</dbReference>
<reference evidence="1 2" key="1">
    <citation type="submission" date="2018-11" db="EMBL/GenBank/DDBJ databases">
        <title>Trebonia kvetii gen.nov., sp.nov., a novel acidophilic actinobacterium, and proposal of the new actinobacterial family Treboniaceae fam. nov.</title>
        <authorList>
            <person name="Rapoport D."/>
            <person name="Sagova-Mareckova M."/>
            <person name="Sedlacek I."/>
            <person name="Provaznik J."/>
            <person name="Kralova S."/>
            <person name="Pavlinic D."/>
            <person name="Benes V."/>
            <person name="Kopecky J."/>
        </authorList>
    </citation>
    <scope>NUCLEOTIDE SEQUENCE [LARGE SCALE GENOMIC DNA]</scope>
    <source>
        <strain evidence="1 2">15Tr583</strain>
    </source>
</reference>
<dbReference type="EMBL" id="RPFW01000010">
    <property type="protein sequence ID" value="TVZ00214.1"/>
    <property type="molecule type" value="Genomic_DNA"/>
</dbReference>
<comment type="caution">
    <text evidence="1">The sequence shown here is derived from an EMBL/GenBank/DDBJ whole genome shotgun (WGS) entry which is preliminary data.</text>
</comment>
<gene>
    <name evidence="1" type="ORF">EAS64_39565</name>
</gene>
<sequence>MASETLSIDISATQERVWQVIADVESWPQWTKSMTTVKRLDNGPLRFGSRARIKQPGLPNLVWQVTDLTAGAEFTWVAHTPGVETVASHRLEQTPAGVRLTLTVTWTGVFAGAVAAIAGKKTRGYLALETAGAKGRAEAV</sequence>
<proteinExistence type="predicted"/>
<dbReference type="InterPro" id="IPR023393">
    <property type="entry name" value="START-like_dom_sf"/>
</dbReference>
<dbReference type="InterPro" id="IPR019587">
    <property type="entry name" value="Polyketide_cyclase/dehydratase"/>
</dbReference>
<accession>A0A6P2BMH2</accession>
<evidence type="ECO:0000313" key="2">
    <source>
        <dbReference type="Proteomes" id="UP000460272"/>
    </source>
</evidence>